<dbReference type="Pfam" id="PF01936">
    <property type="entry name" value="NYN"/>
    <property type="match status" value="1"/>
</dbReference>
<dbReference type="Gene3D" id="3.40.50.1010">
    <property type="entry name" value="5'-nuclease"/>
    <property type="match status" value="1"/>
</dbReference>
<dbReference type="EMBL" id="BARW01033179">
    <property type="protein sequence ID" value="GAJ06998.1"/>
    <property type="molecule type" value="Genomic_DNA"/>
</dbReference>
<organism evidence="2">
    <name type="scientific">marine sediment metagenome</name>
    <dbReference type="NCBI Taxonomy" id="412755"/>
    <lineage>
        <taxon>unclassified sequences</taxon>
        <taxon>metagenomes</taxon>
        <taxon>ecological metagenomes</taxon>
    </lineage>
</organism>
<reference evidence="2" key="1">
    <citation type="journal article" date="2014" name="Front. Microbiol.">
        <title>High frequency of phylogenetically diverse reductive dehalogenase-homologous genes in deep subseafloor sedimentary metagenomes.</title>
        <authorList>
            <person name="Kawai M."/>
            <person name="Futagami T."/>
            <person name="Toyoda A."/>
            <person name="Takaki Y."/>
            <person name="Nishi S."/>
            <person name="Hori S."/>
            <person name="Arai W."/>
            <person name="Tsubouchi T."/>
            <person name="Morono Y."/>
            <person name="Uchiyama I."/>
            <person name="Ito T."/>
            <person name="Fujiyama A."/>
            <person name="Inagaki F."/>
            <person name="Takami H."/>
        </authorList>
    </citation>
    <scope>NUCLEOTIDE SEQUENCE</scope>
    <source>
        <strain evidence="2">Expedition CK06-06</strain>
    </source>
</reference>
<dbReference type="InterPro" id="IPR021139">
    <property type="entry name" value="NYN"/>
</dbReference>
<name>X1TNW9_9ZZZZ</name>
<sequence>MMRVTFLVDGFNLYGSIVETLKNFSICTKWLDINSLLSSYFHLIGKDSKLEEIYYFTAIQDYLKPYNPSKIKRHLNYIKCLESTGVIVKRGRFKEKHITYKNRICKIYLKKHEEKETDVAIAVKLFELLYLNKCDVCAIVSGDTDLVPAVKTCQSHFTTKNIFFIIPYSRSHSKELKKIAPDTFKMNYKQYIKYQLPLSVTLSNGTVINKP</sequence>
<feature type="non-terminal residue" evidence="2">
    <location>
        <position position="211"/>
    </location>
</feature>
<dbReference type="CDD" id="cd18722">
    <property type="entry name" value="PIN_NicB-like"/>
    <property type="match status" value="1"/>
</dbReference>
<protein>
    <recommendedName>
        <fullName evidence="1">NYN domain-containing protein</fullName>
    </recommendedName>
</protein>
<proteinExistence type="predicted"/>
<gene>
    <name evidence="2" type="ORF">S12H4_52317</name>
</gene>
<evidence type="ECO:0000313" key="2">
    <source>
        <dbReference type="EMBL" id="GAJ06998.1"/>
    </source>
</evidence>
<evidence type="ECO:0000259" key="1">
    <source>
        <dbReference type="Pfam" id="PF01936"/>
    </source>
</evidence>
<feature type="domain" description="NYN" evidence="1">
    <location>
        <begin position="32"/>
        <end position="183"/>
    </location>
</feature>
<dbReference type="GO" id="GO:0004540">
    <property type="term" value="F:RNA nuclease activity"/>
    <property type="evidence" value="ECO:0007669"/>
    <property type="project" value="InterPro"/>
</dbReference>
<accession>X1TNW9</accession>
<dbReference type="AlphaFoldDB" id="X1TNW9"/>
<comment type="caution">
    <text evidence="2">The sequence shown here is derived from an EMBL/GenBank/DDBJ whole genome shotgun (WGS) entry which is preliminary data.</text>
</comment>